<organism evidence="2 3">
    <name type="scientific">Cannabis sativa</name>
    <name type="common">Hemp</name>
    <name type="synonym">Marijuana</name>
    <dbReference type="NCBI Taxonomy" id="3483"/>
    <lineage>
        <taxon>Eukaryota</taxon>
        <taxon>Viridiplantae</taxon>
        <taxon>Streptophyta</taxon>
        <taxon>Embryophyta</taxon>
        <taxon>Tracheophyta</taxon>
        <taxon>Spermatophyta</taxon>
        <taxon>Magnoliopsida</taxon>
        <taxon>eudicotyledons</taxon>
        <taxon>Gunneridae</taxon>
        <taxon>Pentapetalae</taxon>
        <taxon>rosids</taxon>
        <taxon>fabids</taxon>
        <taxon>Rosales</taxon>
        <taxon>Cannabaceae</taxon>
        <taxon>Cannabis</taxon>
    </lineage>
</organism>
<evidence type="ECO:0000313" key="3">
    <source>
        <dbReference type="Proteomes" id="UP000596661"/>
    </source>
</evidence>
<reference evidence="2" key="1">
    <citation type="submission" date="2021-03" db="UniProtKB">
        <authorList>
            <consortium name="EnsemblPlants"/>
        </authorList>
    </citation>
    <scope>IDENTIFICATION</scope>
</reference>
<dbReference type="EnsemblPlants" id="evm.model.ctgX75.5">
    <property type="protein sequence ID" value="cds.evm.model.ctgX75.5"/>
    <property type="gene ID" value="evm.TU.ctgX75.5"/>
</dbReference>
<dbReference type="Proteomes" id="UP000596661">
    <property type="component" value="Unassembled WGS sequence"/>
</dbReference>
<feature type="compositionally biased region" description="Basic residues" evidence="1">
    <location>
        <begin position="1"/>
        <end position="10"/>
    </location>
</feature>
<name>A0A803QSQ3_CANSA</name>
<protein>
    <submittedName>
        <fullName evidence="2">Uncharacterized protein</fullName>
    </submittedName>
</protein>
<sequence length="56" mass="6171">SKLIARRRKAPGGPLLTRLSRQDVSDSPSPLKQPKAVRRQMTVRIGTPCLPSQSFS</sequence>
<dbReference type="Gramene" id="evm.model.ctgX75.5">
    <property type="protein sequence ID" value="cds.evm.model.ctgX75.5"/>
    <property type="gene ID" value="evm.TU.ctgX75.5"/>
</dbReference>
<keyword evidence="3" id="KW-1185">Reference proteome</keyword>
<accession>A0A803QSQ3</accession>
<evidence type="ECO:0000256" key="1">
    <source>
        <dbReference type="SAM" id="MobiDB-lite"/>
    </source>
</evidence>
<evidence type="ECO:0000313" key="2">
    <source>
        <dbReference type="EnsemblPlants" id="cds.evm.model.ctgX75.5"/>
    </source>
</evidence>
<proteinExistence type="predicted"/>
<dbReference type="AlphaFoldDB" id="A0A803QSQ3"/>
<feature type="region of interest" description="Disordered" evidence="1">
    <location>
        <begin position="1"/>
        <end position="38"/>
    </location>
</feature>